<reference evidence="2 3" key="1">
    <citation type="journal article" date="2015" name="Fungal Genet. Biol.">
        <title>Evolution of novel wood decay mechanisms in Agaricales revealed by the genome sequences of Fistulina hepatica and Cylindrobasidium torrendii.</title>
        <authorList>
            <person name="Floudas D."/>
            <person name="Held B.W."/>
            <person name="Riley R."/>
            <person name="Nagy L.G."/>
            <person name="Koehler G."/>
            <person name="Ransdell A.S."/>
            <person name="Younus H."/>
            <person name="Chow J."/>
            <person name="Chiniquy J."/>
            <person name="Lipzen A."/>
            <person name="Tritt A."/>
            <person name="Sun H."/>
            <person name="Haridas S."/>
            <person name="LaButti K."/>
            <person name="Ohm R.A."/>
            <person name="Kues U."/>
            <person name="Blanchette R.A."/>
            <person name="Grigoriev I.V."/>
            <person name="Minto R.E."/>
            <person name="Hibbett D.S."/>
        </authorList>
    </citation>
    <scope>NUCLEOTIDE SEQUENCE [LARGE SCALE GENOMIC DNA]</scope>
    <source>
        <strain evidence="2 3">FP15055 ss-10</strain>
    </source>
</reference>
<evidence type="ECO:0000313" key="2">
    <source>
        <dbReference type="EMBL" id="KIY69852.1"/>
    </source>
</evidence>
<evidence type="ECO:0000313" key="3">
    <source>
        <dbReference type="Proteomes" id="UP000054007"/>
    </source>
</evidence>
<dbReference type="InterPro" id="IPR011009">
    <property type="entry name" value="Kinase-like_dom_sf"/>
</dbReference>
<dbReference type="Pfam" id="PF01636">
    <property type="entry name" value="APH"/>
    <property type="match status" value="1"/>
</dbReference>
<dbReference type="Proteomes" id="UP000054007">
    <property type="component" value="Unassembled WGS sequence"/>
</dbReference>
<dbReference type="InterPro" id="IPR051678">
    <property type="entry name" value="AGP_Transferase"/>
</dbReference>
<dbReference type="InterPro" id="IPR002575">
    <property type="entry name" value="Aminoglycoside_PTrfase"/>
</dbReference>
<gene>
    <name evidence="2" type="ORF">CYLTODRAFT_420293</name>
</gene>
<dbReference type="Gene3D" id="3.90.1200.10">
    <property type="match status" value="1"/>
</dbReference>
<organism evidence="2 3">
    <name type="scientific">Cylindrobasidium torrendii FP15055 ss-10</name>
    <dbReference type="NCBI Taxonomy" id="1314674"/>
    <lineage>
        <taxon>Eukaryota</taxon>
        <taxon>Fungi</taxon>
        <taxon>Dikarya</taxon>
        <taxon>Basidiomycota</taxon>
        <taxon>Agaricomycotina</taxon>
        <taxon>Agaricomycetes</taxon>
        <taxon>Agaricomycetidae</taxon>
        <taxon>Agaricales</taxon>
        <taxon>Marasmiineae</taxon>
        <taxon>Physalacriaceae</taxon>
        <taxon>Cylindrobasidium</taxon>
    </lineage>
</organism>
<dbReference type="PANTHER" id="PTHR21310">
    <property type="entry name" value="AMINOGLYCOSIDE PHOSPHOTRANSFERASE-RELATED-RELATED"/>
    <property type="match status" value="1"/>
</dbReference>
<dbReference type="GO" id="GO:0016301">
    <property type="term" value="F:kinase activity"/>
    <property type="evidence" value="ECO:0007669"/>
    <property type="project" value="UniProtKB-KW"/>
</dbReference>
<name>A0A0D7BHC6_9AGAR</name>
<keyword evidence="2" id="KW-0808">Transferase</keyword>
<dbReference type="STRING" id="1314674.A0A0D7BHC6"/>
<dbReference type="SUPFAM" id="SSF56112">
    <property type="entry name" value="Protein kinase-like (PK-like)"/>
    <property type="match status" value="1"/>
</dbReference>
<keyword evidence="3" id="KW-1185">Reference proteome</keyword>
<keyword evidence="2" id="KW-0418">Kinase</keyword>
<proteinExistence type="predicted"/>
<dbReference type="PANTHER" id="PTHR21310:SF15">
    <property type="entry name" value="AMINOGLYCOSIDE PHOSPHOTRANSFERASE DOMAIN-CONTAINING PROTEIN"/>
    <property type="match status" value="1"/>
</dbReference>
<dbReference type="OrthoDB" id="2906425at2759"/>
<feature type="domain" description="Aminoglycoside phosphotransferase" evidence="1">
    <location>
        <begin position="65"/>
        <end position="278"/>
    </location>
</feature>
<dbReference type="EMBL" id="KN880477">
    <property type="protein sequence ID" value="KIY69852.1"/>
    <property type="molecule type" value="Genomic_DNA"/>
</dbReference>
<accession>A0A0D7BHC6</accession>
<dbReference type="AlphaFoldDB" id="A0A0D7BHC6"/>
<protein>
    <submittedName>
        <fullName evidence="2">Kinase-like protein</fullName>
    </submittedName>
</protein>
<sequence>MASKDAPALQPSRRMWTMCPSWISTPWTPMFKLALYTLLSTELGSDALHKVRPFRFGVPLIMKKTLRTVSTEADALEFLNRAAPDLPVPRLVDAFVLGDASYAVMTRLPGNNLLENPLPAAQLHVVAEEVIHFLRALWELNPPPELNGQVMVSASGDGLPNPLSLHVDLAPVFPSTLHCYARMGFMDLERFSQETDERVLQVLARDRISWVHTDLRLQNILVKDGHLSGIVDWEDSGWLPRHWQLHMFRNMYMHGVTFDWWAFWKTRRLDAEVEEAYEASVGLITYPL</sequence>
<evidence type="ECO:0000259" key="1">
    <source>
        <dbReference type="Pfam" id="PF01636"/>
    </source>
</evidence>